<sequence>MSSATSPPPSAGEAPRMRAGQLHEAVALIDELPPAVARAIYGRYNPDHLREIVQATRLTWVPIEYGIQLAVAYQDVLGEKDTFNWGRATMLRVTSRPWIRPLRDTAIRIFGLTPRGLYRFAPRFWDAVYSRSGELICLSRAEGAVTIVLNNIPKAMLGAPGHLTAMAGALAAALEFCEVRGDVWMRPLTAGDNRCSFDVIWTERKEASAHE</sequence>
<organism evidence="1 2">
    <name type="scientific">Pendulispora albinea</name>
    <dbReference type="NCBI Taxonomy" id="2741071"/>
    <lineage>
        <taxon>Bacteria</taxon>
        <taxon>Pseudomonadati</taxon>
        <taxon>Myxococcota</taxon>
        <taxon>Myxococcia</taxon>
        <taxon>Myxococcales</taxon>
        <taxon>Sorangiineae</taxon>
        <taxon>Pendulisporaceae</taxon>
        <taxon>Pendulispora</taxon>
    </lineage>
</organism>
<gene>
    <name evidence="1" type="ORF">LZC94_35700</name>
</gene>
<proteinExistence type="predicted"/>
<dbReference type="Proteomes" id="UP001370348">
    <property type="component" value="Chromosome"/>
</dbReference>
<dbReference type="EMBL" id="CP089984">
    <property type="protein sequence ID" value="WXB13178.1"/>
    <property type="molecule type" value="Genomic_DNA"/>
</dbReference>
<accession>A0ABZ2LQI7</accession>
<evidence type="ECO:0000313" key="1">
    <source>
        <dbReference type="EMBL" id="WXB13178.1"/>
    </source>
</evidence>
<evidence type="ECO:0000313" key="2">
    <source>
        <dbReference type="Proteomes" id="UP001370348"/>
    </source>
</evidence>
<name>A0ABZ2LQI7_9BACT</name>
<keyword evidence="2" id="KW-1185">Reference proteome</keyword>
<protein>
    <recommendedName>
        <fullName evidence="3">4-vinyl reductase 4VR domain-containing protein</fullName>
    </recommendedName>
</protein>
<evidence type="ECO:0008006" key="3">
    <source>
        <dbReference type="Google" id="ProtNLM"/>
    </source>
</evidence>
<dbReference type="RefSeq" id="WP_394822797.1">
    <property type="nucleotide sequence ID" value="NZ_CP089984.1"/>
</dbReference>
<reference evidence="1 2" key="1">
    <citation type="submission" date="2021-12" db="EMBL/GenBank/DDBJ databases">
        <title>Discovery of the Pendulisporaceae a myxobacterial family with distinct sporulation behavior and unique specialized metabolism.</title>
        <authorList>
            <person name="Garcia R."/>
            <person name="Popoff A."/>
            <person name="Bader C.D."/>
            <person name="Loehr J."/>
            <person name="Walesch S."/>
            <person name="Walt C."/>
            <person name="Boldt J."/>
            <person name="Bunk B."/>
            <person name="Haeckl F.J.F.P.J."/>
            <person name="Gunesch A.P."/>
            <person name="Birkelbach J."/>
            <person name="Nuebel U."/>
            <person name="Pietschmann T."/>
            <person name="Bach T."/>
            <person name="Mueller R."/>
        </authorList>
    </citation>
    <scope>NUCLEOTIDE SEQUENCE [LARGE SCALE GENOMIC DNA]</scope>
    <source>
        <strain evidence="1 2">MSr11954</strain>
    </source>
</reference>